<dbReference type="Gene3D" id="3.40.50.1000">
    <property type="entry name" value="HAD superfamily/HAD-like"/>
    <property type="match status" value="1"/>
</dbReference>
<reference evidence="2 3" key="1">
    <citation type="journal article" date="2019" name="Nat. Microbiol.">
        <title>Mediterranean grassland soil C-N compound turnover is dependent on rainfall and depth, and is mediated by genomically divergent microorganisms.</title>
        <authorList>
            <person name="Diamond S."/>
            <person name="Andeer P.F."/>
            <person name="Li Z."/>
            <person name="Crits-Christoph A."/>
            <person name="Burstein D."/>
            <person name="Anantharaman K."/>
            <person name="Lane K.R."/>
            <person name="Thomas B.C."/>
            <person name="Pan C."/>
            <person name="Northen T.R."/>
            <person name="Banfield J.F."/>
        </authorList>
    </citation>
    <scope>NUCLEOTIDE SEQUENCE [LARGE SCALE GENOMIC DNA]</scope>
    <source>
        <strain evidence="2">WS_11</strain>
    </source>
</reference>
<dbReference type="InterPro" id="IPR050582">
    <property type="entry name" value="HAD-like_SerB"/>
</dbReference>
<feature type="region of interest" description="Disordered" evidence="1">
    <location>
        <begin position="219"/>
        <end position="238"/>
    </location>
</feature>
<dbReference type="InterPro" id="IPR036412">
    <property type="entry name" value="HAD-like_sf"/>
</dbReference>
<evidence type="ECO:0000313" key="3">
    <source>
        <dbReference type="Proteomes" id="UP000319771"/>
    </source>
</evidence>
<dbReference type="Gene3D" id="3.90.1470.20">
    <property type="match status" value="1"/>
</dbReference>
<dbReference type="GO" id="GO:0036424">
    <property type="term" value="F:L-phosphoserine phosphatase activity"/>
    <property type="evidence" value="ECO:0007669"/>
    <property type="project" value="TreeGrafter"/>
</dbReference>
<dbReference type="GO" id="GO:0000287">
    <property type="term" value="F:magnesium ion binding"/>
    <property type="evidence" value="ECO:0007669"/>
    <property type="project" value="TreeGrafter"/>
</dbReference>
<proteinExistence type="predicted"/>
<dbReference type="InterPro" id="IPR023214">
    <property type="entry name" value="HAD_sf"/>
</dbReference>
<dbReference type="Proteomes" id="UP000319771">
    <property type="component" value="Unassembled WGS sequence"/>
</dbReference>
<dbReference type="AlphaFoldDB" id="A0A538U8A3"/>
<organism evidence="2 3">
    <name type="scientific">Eiseniibacteriota bacterium</name>
    <dbReference type="NCBI Taxonomy" id="2212470"/>
    <lineage>
        <taxon>Bacteria</taxon>
        <taxon>Candidatus Eiseniibacteriota</taxon>
    </lineage>
</organism>
<gene>
    <name evidence="2" type="ORF">E6K81_08430</name>
</gene>
<evidence type="ECO:0008006" key="4">
    <source>
        <dbReference type="Google" id="ProtNLM"/>
    </source>
</evidence>
<dbReference type="GO" id="GO:0006564">
    <property type="term" value="P:L-serine biosynthetic process"/>
    <property type="evidence" value="ECO:0007669"/>
    <property type="project" value="TreeGrafter"/>
</dbReference>
<dbReference type="EMBL" id="VBPB01000122">
    <property type="protein sequence ID" value="TMQ72090.1"/>
    <property type="molecule type" value="Genomic_DNA"/>
</dbReference>
<dbReference type="Pfam" id="PF12710">
    <property type="entry name" value="HAD"/>
    <property type="match status" value="1"/>
</dbReference>
<dbReference type="SUPFAM" id="SSF56784">
    <property type="entry name" value="HAD-like"/>
    <property type="match status" value="1"/>
</dbReference>
<sequence>MPRAFLCDFDGTVSPSDIGAAFARRFSPEGEAESPAFLARWMSGEMGHRDLTAAQCALLRVTREEALDFTRGFGLDPHFAPFARAAEAQGDAVAVVSEGFDFYVRDLLERAGLGDLPWSANTLRFDTGAVTPEFPPASDGCGRCGNCKGGHARRWRARGFEVVLVGDGLSDRCGARAADRVLARRDLLAWCRREGLAVTPFQDFADVARVALAAAAGPPRAAGSALGGALGGASGGEA</sequence>
<evidence type="ECO:0000313" key="2">
    <source>
        <dbReference type="EMBL" id="TMQ72090.1"/>
    </source>
</evidence>
<dbReference type="NCBIfam" id="TIGR01488">
    <property type="entry name" value="HAD-SF-IB"/>
    <property type="match status" value="1"/>
</dbReference>
<dbReference type="PANTHER" id="PTHR43344:SF21">
    <property type="entry name" value="POLYOL PHOSPHATE PHOSPHATASE PYP1"/>
    <property type="match status" value="1"/>
</dbReference>
<dbReference type="GO" id="GO:0005737">
    <property type="term" value="C:cytoplasm"/>
    <property type="evidence" value="ECO:0007669"/>
    <property type="project" value="TreeGrafter"/>
</dbReference>
<dbReference type="PANTHER" id="PTHR43344">
    <property type="entry name" value="PHOSPHOSERINE PHOSPHATASE"/>
    <property type="match status" value="1"/>
</dbReference>
<evidence type="ECO:0000256" key="1">
    <source>
        <dbReference type="SAM" id="MobiDB-lite"/>
    </source>
</evidence>
<feature type="compositionally biased region" description="Gly residues" evidence="1">
    <location>
        <begin position="225"/>
        <end position="238"/>
    </location>
</feature>
<name>A0A538U8A3_UNCEI</name>
<protein>
    <recommendedName>
        <fullName evidence="4">2-hydroxy-3-keto-5-methylthiopentenyl-1-phosphate phosphatase</fullName>
    </recommendedName>
</protein>
<comment type="caution">
    <text evidence="2">The sequence shown here is derived from an EMBL/GenBank/DDBJ whole genome shotgun (WGS) entry which is preliminary data.</text>
</comment>
<accession>A0A538U8A3</accession>